<reference evidence="4" key="1">
    <citation type="journal article" date="2019" name="Gigascience">
        <title>De novo genome assembly of the endangered Acer yangbiense, a plant species with extremely small populations endemic to Yunnan Province, China.</title>
        <authorList>
            <person name="Yang J."/>
            <person name="Wariss H.M."/>
            <person name="Tao L."/>
            <person name="Zhang R."/>
            <person name="Yun Q."/>
            <person name="Hollingsworth P."/>
            <person name="Dao Z."/>
            <person name="Luo G."/>
            <person name="Guo H."/>
            <person name="Ma Y."/>
            <person name="Sun W."/>
        </authorList>
    </citation>
    <scope>NUCLEOTIDE SEQUENCE [LARGE SCALE GENOMIC DNA]</scope>
    <source>
        <strain evidence="4">cv. Malutang</strain>
    </source>
</reference>
<dbReference type="EMBL" id="VAHF01000007">
    <property type="protein sequence ID" value="TXG57822.1"/>
    <property type="molecule type" value="Genomic_DNA"/>
</dbReference>
<feature type="region of interest" description="Disordered" evidence="1">
    <location>
        <begin position="1"/>
        <end position="34"/>
    </location>
</feature>
<evidence type="ECO:0000313" key="4">
    <source>
        <dbReference type="Proteomes" id="UP000323000"/>
    </source>
</evidence>
<proteinExistence type="predicted"/>
<evidence type="ECO:0000256" key="2">
    <source>
        <dbReference type="SAM" id="Phobius"/>
    </source>
</evidence>
<dbReference type="OrthoDB" id="1305855at2759"/>
<keyword evidence="2" id="KW-1133">Transmembrane helix</keyword>
<feature type="transmembrane region" description="Helical" evidence="2">
    <location>
        <begin position="269"/>
        <end position="286"/>
    </location>
</feature>
<comment type="caution">
    <text evidence="3">The sequence shown here is derived from an EMBL/GenBank/DDBJ whole genome shotgun (WGS) entry which is preliminary data.</text>
</comment>
<dbReference type="AlphaFoldDB" id="A0A5C7HNE1"/>
<name>A0A5C7HNE1_9ROSI</name>
<accession>A0A5C7HNE1</accession>
<sequence>MVQSSDRRAQGSSKRKVNFDLPDDEREPKKGKPIEASVSYFNSYEVAEPLKENDLGSVVTEMWEENGPSNSIGDLKAKLERCAVTLSGWSRNRFGNIRKQINEKNKEIENLYKRCREDVVIQKIKTLERSVESLLETDELYWKQRSRADWFSVGDWNTKFFHERASARKKKNCISSLIDMRRGIQDSDEGMANAMDIILLFSSKFSVDDLALFCITIWAIWDLRNAFVNLGKRVSTEQVVAKFENLLAEFRLSTSALIPAMEKMWKTKGGAYVALLMLVMILFIYANPSGATSLVPMKSNSSSGCSSIHDCLIADDQSLEFLLGSEVVTQNLDISKSLNPYKPIAGCGRYKDYYACTPNPHASKIPEHCTYRDQNRACIR</sequence>
<keyword evidence="4" id="KW-1185">Reference proteome</keyword>
<protein>
    <submittedName>
        <fullName evidence="3">Uncharacterized protein</fullName>
    </submittedName>
</protein>
<keyword evidence="2" id="KW-0812">Transmembrane</keyword>
<keyword evidence="2" id="KW-0472">Membrane</keyword>
<evidence type="ECO:0000256" key="1">
    <source>
        <dbReference type="SAM" id="MobiDB-lite"/>
    </source>
</evidence>
<organism evidence="3 4">
    <name type="scientific">Acer yangbiense</name>
    <dbReference type="NCBI Taxonomy" id="1000413"/>
    <lineage>
        <taxon>Eukaryota</taxon>
        <taxon>Viridiplantae</taxon>
        <taxon>Streptophyta</taxon>
        <taxon>Embryophyta</taxon>
        <taxon>Tracheophyta</taxon>
        <taxon>Spermatophyta</taxon>
        <taxon>Magnoliopsida</taxon>
        <taxon>eudicotyledons</taxon>
        <taxon>Gunneridae</taxon>
        <taxon>Pentapetalae</taxon>
        <taxon>rosids</taxon>
        <taxon>malvids</taxon>
        <taxon>Sapindales</taxon>
        <taxon>Sapindaceae</taxon>
        <taxon>Hippocastanoideae</taxon>
        <taxon>Acereae</taxon>
        <taxon>Acer</taxon>
    </lineage>
</organism>
<dbReference type="Proteomes" id="UP000323000">
    <property type="component" value="Chromosome 7"/>
</dbReference>
<gene>
    <name evidence="3" type="ORF">EZV62_015651</name>
</gene>
<evidence type="ECO:0000313" key="3">
    <source>
        <dbReference type="EMBL" id="TXG57822.1"/>
    </source>
</evidence>